<evidence type="ECO:0000256" key="9">
    <source>
        <dbReference type="SAM" id="Phobius"/>
    </source>
</evidence>
<dbReference type="Pfam" id="PF02653">
    <property type="entry name" value="BPD_transp_2"/>
    <property type="match status" value="1"/>
</dbReference>
<dbReference type="AlphaFoldDB" id="A0A8J4HHH1"/>
<dbReference type="PANTHER" id="PTHR11795">
    <property type="entry name" value="BRANCHED-CHAIN AMINO ACID TRANSPORT SYSTEM PERMEASE PROTEIN LIVH"/>
    <property type="match status" value="1"/>
</dbReference>
<feature type="transmembrane region" description="Helical" evidence="9">
    <location>
        <begin position="138"/>
        <end position="163"/>
    </location>
</feature>
<keyword evidence="3" id="KW-1003">Cell membrane</keyword>
<comment type="similarity">
    <text evidence="8">Belongs to the binding-protein-dependent transport system permease family. LivHM subfamily.</text>
</comment>
<comment type="subcellular location">
    <subcellularLocation>
        <location evidence="1">Cell membrane</location>
        <topology evidence="1">Multi-pass membrane protein</topology>
    </subcellularLocation>
</comment>
<dbReference type="PANTHER" id="PTHR11795:SF442">
    <property type="entry name" value="ABC TRANSPORTER ATP-BINDING PROTEIN"/>
    <property type="match status" value="1"/>
</dbReference>
<feature type="transmembrane region" description="Helical" evidence="9">
    <location>
        <begin position="39"/>
        <end position="57"/>
    </location>
</feature>
<evidence type="ECO:0000256" key="2">
    <source>
        <dbReference type="ARBA" id="ARBA00022448"/>
    </source>
</evidence>
<proteinExistence type="inferred from homology"/>
<dbReference type="InterPro" id="IPR052157">
    <property type="entry name" value="BCAA_transport_permease"/>
</dbReference>
<feature type="transmembrane region" description="Helical" evidence="9">
    <location>
        <begin position="99"/>
        <end position="118"/>
    </location>
</feature>
<evidence type="ECO:0000256" key="5">
    <source>
        <dbReference type="ARBA" id="ARBA00022970"/>
    </source>
</evidence>
<keyword evidence="4 9" id="KW-0812">Transmembrane</keyword>
<keyword evidence="7 9" id="KW-0472">Membrane</keyword>
<dbReference type="EMBL" id="DTQM01000264">
    <property type="protein sequence ID" value="HGC44305.1"/>
    <property type="molecule type" value="Genomic_DNA"/>
</dbReference>
<feature type="transmembrane region" description="Helical" evidence="9">
    <location>
        <begin position="260"/>
        <end position="280"/>
    </location>
</feature>
<evidence type="ECO:0000256" key="4">
    <source>
        <dbReference type="ARBA" id="ARBA00022692"/>
    </source>
</evidence>
<feature type="transmembrane region" description="Helical" evidence="9">
    <location>
        <begin position="191"/>
        <end position="214"/>
    </location>
</feature>
<comment type="caution">
    <text evidence="10">The sequence shown here is derived from an EMBL/GenBank/DDBJ whole genome shotgun (WGS) entry which is preliminary data.</text>
</comment>
<name>A0A8J4HHH1_9PROT</name>
<organism evidence="10">
    <name type="scientific">Acidicaldus sp</name>
    <dbReference type="NCBI Taxonomy" id="1872105"/>
    <lineage>
        <taxon>Bacteria</taxon>
        <taxon>Pseudomonadati</taxon>
        <taxon>Pseudomonadota</taxon>
        <taxon>Alphaproteobacteria</taxon>
        <taxon>Acetobacterales</taxon>
        <taxon>Acetobacteraceae</taxon>
        <taxon>Acidicaldus</taxon>
    </lineage>
</organism>
<evidence type="ECO:0000256" key="3">
    <source>
        <dbReference type="ARBA" id="ARBA00022475"/>
    </source>
</evidence>
<dbReference type="GO" id="GO:0022857">
    <property type="term" value="F:transmembrane transporter activity"/>
    <property type="evidence" value="ECO:0007669"/>
    <property type="project" value="InterPro"/>
</dbReference>
<sequence length="298" mass="31264">MNAQTAIIEILSAMTTASSLFIIAAGLTLVFGALRIINLAHGSFYMIGALLMATLLGTSHHALFWPALLLAPIAVAALGTLCEVVLLRRIYHRDHLVQLLATYALFLIFSDLSLRLWGTDSRTVAAPAMLTGNILLRGASFPIYDLFVIVVAAGVGIALWLLLQWTMLGWQIRAAVEDPESLAAIGTNVPLLFTLVFTLGAFLSGLGGAVVAPLQAVGPGMDQSVIVSAFIVTVIGGLGSIVGAALGAVVIGLFQAMGILWLPTWAPAFIFLAMILVLVIRPAGLLGTVGSAYFGQND</sequence>
<evidence type="ECO:0000256" key="6">
    <source>
        <dbReference type="ARBA" id="ARBA00022989"/>
    </source>
</evidence>
<reference evidence="10" key="1">
    <citation type="journal article" date="2020" name="mSystems">
        <title>Genome- and Community-Level Interaction Insights into Carbon Utilization and Element Cycling Functions of Hydrothermarchaeota in Hydrothermal Sediment.</title>
        <authorList>
            <person name="Zhou Z."/>
            <person name="Liu Y."/>
            <person name="Xu W."/>
            <person name="Pan J."/>
            <person name="Luo Z.H."/>
            <person name="Li M."/>
        </authorList>
    </citation>
    <scope>NUCLEOTIDE SEQUENCE</scope>
    <source>
        <strain evidence="10">SpSt-997</strain>
    </source>
</reference>
<dbReference type="GO" id="GO:0005886">
    <property type="term" value="C:plasma membrane"/>
    <property type="evidence" value="ECO:0007669"/>
    <property type="project" value="UniProtKB-SubCell"/>
</dbReference>
<dbReference type="InterPro" id="IPR001851">
    <property type="entry name" value="ABC_transp_permease"/>
</dbReference>
<evidence type="ECO:0000313" key="10">
    <source>
        <dbReference type="EMBL" id="HGC44305.1"/>
    </source>
</evidence>
<evidence type="ECO:0000256" key="7">
    <source>
        <dbReference type="ARBA" id="ARBA00023136"/>
    </source>
</evidence>
<evidence type="ECO:0000256" key="8">
    <source>
        <dbReference type="ARBA" id="ARBA00037998"/>
    </source>
</evidence>
<keyword evidence="6 9" id="KW-1133">Transmembrane helix</keyword>
<protein>
    <submittedName>
        <fullName evidence="10">Branched-chain amino acid ABC transporter permease</fullName>
    </submittedName>
</protein>
<keyword evidence="5" id="KW-0029">Amino-acid transport</keyword>
<evidence type="ECO:0000256" key="1">
    <source>
        <dbReference type="ARBA" id="ARBA00004651"/>
    </source>
</evidence>
<feature type="transmembrane region" description="Helical" evidence="9">
    <location>
        <begin position="6"/>
        <end position="32"/>
    </location>
</feature>
<dbReference type="GO" id="GO:0006865">
    <property type="term" value="P:amino acid transport"/>
    <property type="evidence" value="ECO:0007669"/>
    <property type="project" value="UniProtKB-KW"/>
</dbReference>
<accession>A0A8J4HHH1</accession>
<keyword evidence="2" id="KW-0813">Transport</keyword>
<gene>
    <name evidence="10" type="ORF">ENY07_13950</name>
</gene>
<feature type="transmembrane region" description="Helical" evidence="9">
    <location>
        <begin position="63"/>
        <end position="87"/>
    </location>
</feature>
<dbReference type="CDD" id="cd06582">
    <property type="entry name" value="TM_PBP1_LivH_like"/>
    <property type="match status" value="1"/>
</dbReference>
<feature type="transmembrane region" description="Helical" evidence="9">
    <location>
        <begin position="226"/>
        <end position="253"/>
    </location>
</feature>